<feature type="compositionally biased region" description="Low complexity" evidence="2">
    <location>
        <begin position="1620"/>
        <end position="1632"/>
    </location>
</feature>
<dbReference type="PROSITE" id="PS50095">
    <property type="entry name" value="PLAT"/>
    <property type="match status" value="16"/>
</dbReference>
<feature type="domain" description="PLAT" evidence="3">
    <location>
        <begin position="134"/>
        <end position="251"/>
    </location>
</feature>
<evidence type="ECO:0000313" key="4">
    <source>
        <dbReference type="EMBL" id="KYO28863.1"/>
    </source>
</evidence>
<protein>
    <submittedName>
        <fullName evidence="4">Lipoxygenase-like proteiny domain-containing protein 1</fullName>
    </submittedName>
</protein>
<feature type="domain" description="PLAT" evidence="3">
    <location>
        <begin position="1337"/>
        <end position="1462"/>
    </location>
</feature>
<feature type="domain" description="PLAT" evidence="3">
    <location>
        <begin position="905"/>
        <end position="1048"/>
    </location>
</feature>
<feature type="domain" description="PLAT" evidence="3">
    <location>
        <begin position="775"/>
        <end position="894"/>
    </location>
</feature>
<feature type="domain" description="PLAT" evidence="3">
    <location>
        <begin position="2044"/>
        <end position="2168"/>
    </location>
</feature>
<feature type="domain" description="PLAT" evidence="3">
    <location>
        <begin position="1913"/>
        <end position="2031"/>
    </location>
</feature>
<feature type="domain" description="PLAT" evidence="3">
    <location>
        <begin position="387"/>
        <end position="503"/>
    </location>
</feature>
<feature type="region of interest" description="Disordered" evidence="2">
    <location>
        <begin position="1"/>
        <end position="107"/>
    </location>
</feature>
<dbReference type="PANTHER" id="PTHR45901">
    <property type="entry name" value="PROTEIN CBG12474"/>
    <property type="match status" value="1"/>
</dbReference>
<dbReference type="Gene3D" id="2.60.60.20">
    <property type="entry name" value="PLAT/LH2 domain"/>
    <property type="match status" value="3"/>
</dbReference>
<feature type="domain" description="PLAT" evidence="3">
    <location>
        <begin position="2185"/>
        <end position="2302"/>
    </location>
</feature>
<dbReference type="SMART" id="SM00308">
    <property type="entry name" value="LH2"/>
    <property type="match status" value="14"/>
</dbReference>
<dbReference type="Pfam" id="PF01477">
    <property type="entry name" value="PLAT"/>
    <property type="match status" value="16"/>
</dbReference>
<dbReference type="Gene3D" id="2.40.180.10">
    <property type="entry name" value="Catalase core domain"/>
    <property type="match status" value="13"/>
</dbReference>
<feature type="domain" description="PLAT" evidence="3">
    <location>
        <begin position="1491"/>
        <end position="1609"/>
    </location>
</feature>
<dbReference type="STRING" id="8496.A0A151MWC8"/>
<dbReference type="FunFam" id="2.40.180.10:FF:000008">
    <property type="entry name" value="lipoxygenase homology domain-containing protein 1"/>
    <property type="match status" value="1"/>
</dbReference>
<organism evidence="4 5">
    <name type="scientific">Alligator mississippiensis</name>
    <name type="common">American alligator</name>
    <dbReference type="NCBI Taxonomy" id="8496"/>
    <lineage>
        <taxon>Eukaryota</taxon>
        <taxon>Metazoa</taxon>
        <taxon>Chordata</taxon>
        <taxon>Craniata</taxon>
        <taxon>Vertebrata</taxon>
        <taxon>Euteleostomi</taxon>
        <taxon>Archelosauria</taxon>
        <taxon>Archosauria</taxon>
        <taxon>Crocodylia</taxon>
        <taxon>Alligatoridae</taxon>
        <taxon>Alligatorinae</taxon>
        <taxon>Alligator</taxon>
    </lineage>
</organism>
<dbReference type="InterPro" id="IPR001024">
    <property type="entry name" value="PLAT/LH2_dom"/>
</dbReference>
<dbReference type="CDD" id="cd01756">
    <property type="entry name" value="PLAT_repeat"/>
    <property type="match status" value="14"/>
</dbReference>
<feature type="domain" description="PLAT" evidence="3">
    <location>
        <begin position="1654"/>
        <end position="1772"/>
    </location>
</feature>
<dbReference type="Proteomes" id="UP000050525">
    <property type="component" value="Unassembled WGS sequence"/>
</dbReference>
<dbReference type="InterPro" id="IPR036392">
    <property type="entry name" value="PLAT/LH2_dom_sf"/>
</dbReference>
<feature type="region of interest" description="Disordered" evidence="2">
    <location>
        <begin position="1620"/>
        <end position="1642"/>
    </location>
</feature>
<name>A0A151MWC8_ALLMI</name>
<feature type="region of interest" description="Disordered" evidence="2">
    <location>
        <begin position="1001"/>
        <end position="1020"/>
    </location>
</feature>
<feature type="compositionally biased region" description="Basic and acidic residues" evidence="2">
    <location>
        <begin position="1"/>
        <end position="11"/>
    </location>
</feature>
<feature type="compositionally biased region" description="Acidic residues" evidence="2">
    <location>
        <begin position="1011"/>
        <end position="1020"/>
    </location>
</feature>
<dbReference type="eggNOG" id="ENOG502QUWX">
    <property type="taxonomic scope" value="Eukaryota"/>
</dbReference>
<dbReference type="PANTHER" id="PTHR45901:SF3">
    <property type="entry name" value="LIPOXYGENASE HOMOLOGY DOMAIN-CONTAINING PROTEIN 1"/>
    <property type="match status" value="1"/>
</dbReference>
<feature type="domain" description="PLAT" evidence="3">
    <location>
        <begin position="644"/>
        <end position="764"/>
    </location>
</feature>
<feature type="domain" description="PLAT" evidence="3">
    <location>
        <begin position="516"/>
        <end position="631"/>
    </location>
</feature>
<dbReference type="SUPFAM" id="SSF49723">
    <property type="entry name" value="Lipase/lipooxygenase domain (PLAT/LH2 domain)"/>
    <property type="match status" value="16"/>
</dbReference>
<evidence type="ECO:0000256" key="1">
    <source>
        <dbReference type="PROSITE-ProRule" id="PRU00152"/>
    </source>
</evidence>
<evidence type="ECO:0000259" key="3">
    <source>
        <dbReference type="PROSITE" id="PS50095"/>
    </source>
</evidence>
<feature type="compositionally biased region" description="Basic and acidic residues" evidence="2">
    <location>
        <begin position="68"/>
        <end position="79"/>
    </location>
</feature>
<feature type="domain" description="PLAT" evidence="3">
    <location>
        <begin position="263"/>
        <end position="378"/>
    </location>
</feature>
<keyword evidence="5" id="KW-1185">Reference proteome</keyword>
<evidence type="ECO:0000313" key="5">
    <source>
        <dbReference type="Proteomes" id="UP000050525"/>
    </source>
</evidence>
<feature type="compositionally biased region" description="Acidic residues" evidence="2">
    <location>
        <begin position="12"/>
        <end position="44"/>
    </location>
</feature>
<comment type="caution">
    <text evidence="4">The sequence shown here is derived from an EMBL/GenBank/DDBJ whole genome shotgun (WGS) entry which is preliminary data.</text>
</comment>
<evidence type="ECO:0000256" key="2">
    <source>
        <dbReference type="SAM" id="MobiDB-lite"/>
    </source>
</evidence>
<dbReference type="InterPro" id="IPR052970">
    <property type="entry name" value="Inner_ear_hair_cell_LOXHD"/>
</dbReference>
<sequence length="2305" mass="261471">MKEKAEKNKVEEEGEEEGEEEEEQEEEEQQEAGEEEEGEDEAAEKEEILESKEELAGGKMKKKKRTKRNENDSEEEHERAKKKKKKKKAKKDKKGKGDRKQDDEPDYAVLYEQELRDYHSDSGNEMEDEYYKKRVYEVVTVTGDVRGAGTDANVFVTLFGELGITPKTHLTSKSRSAFERTKTDVFRIKTYNVGQIKKIRIEHDNTGMNASWFLDRVIVTDMNRPHLRFYFPCNNWLSKDEGDRQFTRDLVATLNPMDVPKMNKYVVRVFTGDLSGSGTDADVYINIFGKHGDTGERKLDNDKDNFEKGAEDKFTLDAPNLGKLRKISIGHNNKGGSAGWFLAKVIIEDIGNKAEYEFPCNRWFALDEDDGKIQRDILVGGMEATGLVYTVAVVTGDIRGAGTNSKIHVTLHGSKGLKNSGKIFLEGGEFERARTDVFHIEIAALLSPLSRVTIGHDNCGVSSGWYCEKVVVYCPFTGIEQTFPCAKWLDEDEGDGLVERELYEMVSLRQKRLKKNPWSLWIWTSDIKNAGTDATVFLQVYGDKGKSDTIKLDSKSDDFECGRTDKFVIELPDLSPIYKVRIWHEKKTPFSGWHLHKVTLLKTLTKEKYTFKCDRWLDINEDDNEIVRELPAEGPLVTEVMPLIKYRVTVCTGTLSGSGTDANVYVCLIGDQGDTGDRFLQNSINTTNKFEKGNADEFYLEAVNLKQVRRVRIGHDGKGGSSGWYLAKVIVREEGQPESDAVEFPCNRWLDKNEDDGQIVRELVPATFSPLLKNVNYHISVKTGDVPGASSDSKVFIKLYGEKADTSKEFLLVSDNDLGNYFERGRVDEFTVETMDIGKINRILIGHDNVGLRSGWFLSSVQITVPVQGRQYMFPCNRWLDKDEADGKVEVEVYPSEILPIEKLVNYEVTVVTGSMRSAGTNANVFMQMYGEAGKTELITLSNRSNNFERGAKEIFKVEAAEIGSIYKIRIGHDAKGIGDGWYLENVTIKRMVKKVQDNEWKRKKKKKSGEEEDEEPVPEEEMEVYNFVAQRWLAKDEGDKEIVVELVPEEGSELEENSYEVHVFTGTVWGAGTDANVYVNIYGEEKGDTGERHLKRSNNMNKFEKGQEDIFTIKAIDLGPLKKIRIRHDNSGTNPSWYLERVDVVDLNESTTYYFPCQRWLAVEEDDGQIVRELVPVAEAFVKKDVSSEDQSPTSLGLEQKAKSTTYIVRVKTGDRKHSGTDANVFIILYGTKDDTGIMSLKASKTYKNKFERGQIDEFTLEAVDLGHLKKIKTGHDNKGNCTGWFLEWVEIDAPSLGKCLMFPSGRWLDKLEDDGRTERIIFPAPLQTREYVPFVPYEITVYTSDIFGAGTDADVFIVLYGNTGISTRQKSLCLNKRERKMYFERNSVNQFIVELEDVGDFIEKIRIGHNGAGINPGWHLDRVDIRRLLPNAKGSETITFPCERWLAKSEDDGETIRELVPSDIFTEKLTKDGKLKQIEQEVEEPLEVHTYGISVFTGDVYGAGTDANVYLTMYGDLGDTGERKLSKSETNMNKFERGQEDVFTVQAVDLGLVYKIKIRHDNAMLNPEWYLDKVEITDEDTEEVFVFLCERWLSKKREDKKIERILYEQNYEGKRGSLDGADLSLSSQDSNANMKETKKPSLVESIQEGLSIPYHVTLTTGIEPGASTDSRVYIIIMGPQKVQTDRLWLDLTEDKDEFADGSVEKFSVWGADVGEIKNVEVGHDGGTPESAWLVEELALVVPTKGVMYNFICNCWLARDKGDGRTSRVFNIVDADCINIGLKVLYEVTVVTGDQQGAGTDTSIYMTVFGSNGSTEEMQLDKNGDRFERAQEDSFVMEINDIAPLRKMRIRTDGNGSRPDWFLEKILMKNLTNQEVTTFTYSEWLSKVHHPKGALVCEMPGVIDDEQMMEDTTYTVQVKTSDVIGAGTDANIYLIIFGENGDTGTLPLKESNKSNKFERNQMDIFEFNDMLSLGELCKVRVWHDNKGIAPGWHLEYIEVIDSAMDETFRFQCDRWMAKSEDDGQLIRELACANNDILEEKERTTYEIVTVTSNKENSETKEDVWIILEGRKCRSKEFVLENSPKKKRFGRGATDNFQFSSKNVGSIAAICVGHCPKDGKKSSAKADVYWHVEEIIITEMELCNKFFFRCNAKIPLRHKKSDYRVFECVKTVESFASKTRSLVPVKYEVIVTTGFEKGAGTDANVFVTVFGVNGDSGKRALKNKLWNLFERGRTNRFYLETLDLGELKKVRIEHDNSGMASSGWLLERVEITNSATGVSTIFPCGKWLDENRGDGLIWRDLFPRQ</sequence>
<feature type="domain" description="PLAT" evidence="3">
    <location>
        <begin position="1206"/>
        <end position="1324"/>
    </location>
</feature>
<feature type="compositionally biased region" description="Basic residues" evidence="2">
    <location>
        <begin position="80"/>
        <end position="97"/>
    </location>
</feature>
<feature type="domain" description="PLAT" evidence="3">
    <location>
        <begin position="1058"/>
        <end position="1176"/>
    </location>
</feature>
<reference evidence="4 5" key="1">
    <citation type="journal article" date="2012" name="Genome Biol.">
        <title>Sequencing three crocodilian genomes to illuminate the evolution of archosaurs and amniotes.</title>
        <authorList>
            <person name="St John J.A."/>
            <person name="Braun E.L."/>
            <person name="Isberg S.R."/>
            <person name="Miles L.G."/>
            <person name="Chong A.Y."/>
            <person name="Gongora J."/>
            <person name="Dalzell P."/>
            <person name="Moran C."/>
            <person name="Bed'hom B."/>
            <person name="Abzhanov A."/>
            <person name="Burgess S.C."/>
            <person name="Cooksey A.M."/>
            <person name="Castoe T.A."/>
            <person name="Crawford N.G."/>
            <person name="Densmore L.D."/>
            <person name="Drew J.C."/>
            <person name="Edwards S.V."/>
            <person name="Faircloth B.C."/>
            <person name="Fujita M.K."/>
            <person name="Greenwold M.J."/>
            <person name="Hoffmann F.G."/>
            <person name="Howard J.M."/>
            <person name="Iguchi T."/>
            <person name="Janes D.E."/>
            <person name="Khan S.Y."/>
            <person name="Kohno S."/>
            <person name="de Koning A.J."/>
            <person name="Lance S.L."/>
            <person name="McCarthy F.M."/>
            <person name="McCormack J.E."/>
            <person name="Merchant M.E."/>
            <person name="Peterson D.G."/>
            <person name="Pollock D.D."/>
            <person name="Pourmand N."/>
            <person name="Raney B.J."/>
            <person name="Roessler K.A."/>
            <person name="Sanford J.R."/>
            <person name="Sawyer R.H."/>
            <person name="Schmidt C.J."/>
            <person name="Triplett E.W."/>
            <person name="Tuberville T.D."/>
            <person name="Venegas-Anaya M."/>
            <person name="Howard J.T."/>
            <person name="Jarvis E.D."/>
            <person name="Guillette L.J.Jr."/>
            <person name="Glenn T.C."/>
            <person name="Green R.E."/>
            <person name="Ray D.A."/>
        </authorList>
    </citation>
    <scope>NUCLEOTIDE SEQUENCE [LARGE SCALE GENOMIC DNA]</scope>
    <source>
        <strain evidence="4">KSC_2009_1</strain>
    </source>
</reference>
<dbReference type="EMBL" id="AKHW03004724">
    <property type="protein sequence ID" value="KYO28863.1"/>
    <property type="molecule type" value="Genomic_DNA"/>
</dbReference>
<comment type="caution">
    <text evidence="1">Lacks conserved residue(s) required for the propagation of feature annotation.</text>
</comment>
<feature type="domain" description="PLAT" evidence="3">
    <location>
        <begin position="1785"/>
        <end position="1900"/>
    </location>
</feature>
<proteinExistence type="predicted"/>
<accession>A0A151MWC8</accession>
<gene>
    <name evidence="4" type="primary">LOXHD1</name>
    <name evidence="4" type="ORF">Y1Q_0009720</name>
</gene>
<feature type="compositionally biased region" description="Basic and acidic residues" evidence="2">
    <location>
        <begin position="45"/>
        <end position="56"/>
    </location>
</feature>